<dbReference type="GO" id="GO:0004252">
    <property type="term" value="F:serine-type endopeptidase activity"/>
    <property type="evidence" value="ECO:0007669"/>
    <property type="project" value="UniProtKB-UniRule"/>
</dbReference>
<feature type="active site" description="Charge relay system" evidence="7">
    <location>
        <position position="48"/>
    </location>
</feature>
<dbReference type="InterPro" id="IPR000209">
    <property type="entry name" value="Peptidase_S8/S53_dom"/>
</dbReference>
<dbReference type="SUPFAM" id="SSF52743">
    <property type="entry name" value="Subtilisin-like"/>
    <property type="match status" value="2"/>
</dbReference>
<evidence type="ECO:0000256" key="5">
    <source>
        <dbReference type="ARBA" id="ARBA00022825"/>
    </source>
</evidence>
<dbReference type="InterPro" id="IPR023827">
    <property type="entry name" value="Peptidase_S8_Asp-AS"/>
</dbReference>
<comment type="caution">
    <text evidence="7">Lacks conserved residue(s) required for the propagation of feature annotation.</text>
</comment>
<evidence type="ECO:0000313" key="9">
    <source>
        <dbReference type="EMBL" id="GFF44406.1"/>
    </source>
</evidence>
<dbReference type="GO" id="GO:0006508">
    <property type="term" value="P:proteolysis"/>
    <property type="evidence" value="ECO:0007669"/>
    <property type="project" value="UniProtKB-KW"/>
</dbReference>
<dbReference type="InterPro" id="IPR036852">
    <property type="entry name" value="Peptidase_S8/S53_dom_sf"/>
</dbReference>
<dbReference type="EMBL" id="BLKC01000058">
    <property type="protein sequence ID" value="GFF44406.1"/>
    <property type="molecule type" value="Genomic_DNA"/>
</dbReference>
<reference evidence="9 10" key="1">
    <citation type="submission" date="2020-01" db="EMBL/GenBank/DDBJ databases">
        <title>Draft genome sequence of Aspergillus udagawae IFM 46972.</title>
        <authorList>
            <person name="Takahashi H."/>
            <person name="Yaguchi T."/>
        </authorList>
    </citation>
    <scope>NUCLEOTIDE SEQUENCE [LARGE SCALE GENOMIC DNA]</scope>
    <source>
        <strain evidence="9 10">IFM 46972</strain>
    </source>
</reference>
<keyword evidence="3" id="KW-0732">Signal</keyword>
<evidence type="ECO:0000256" key="3">
    <source>
        <dbReference type="ARBA" id="ARBA00022729"/>
    </source>
</evidence>
<dbReference type="PRINTS" id="PR00723">
    <property type="entry name" value="SUBTILISIN"/>
</dbReference>
<feature type="domain" description="Peptidase S8/S53" evidence="8">
    <location>
        <begin position="366"/>
        <end position="509"/>
    </location>
</feature>
<name>A0A8H3S092_9EURO</name>
<keyword evidence="6" id="KW-0865">Zymogen</keyword>
<dbReference type="PANTHER" id="PTHR43399:SF4">
    <property type="entry name" value="CELL WALL-ASSOCIATED PROTEASE"/>
    <property type="match status" value="1"/>
</dbReference>
<dbReference type="PROSITE" id="PS00136">
    <property type="entry name" value="SUBTILASE_ASP"/>
    <property type="match status" value="1"/>
</dbReference>
<evidence type="ECO:0000256" key="7">
    <source>
        <dbReference type="PROSITE-ProRule" id="PRU01240"/>
    </source>
</evidence>
<evidence type="ECO:0000256" key="2">
    <source>
        <dbReference type="ARBA" id="ARBA00022670"/>
    </source>
</evidence>
<evidence type="ECO:0000256" key="1">
    <source>
        <dbReference type="ARBA" id="ARBA00011073"/>
    </source>
</evidence>
<keyword evidence="4 7" id="KW-0378">Hydrolase</keyword>
<accession>A0A8H3S092</accession>
<proteinExistence type="inferred from homology"/>
<dbReference type="InterPro" id="IPR051048">
    <property type="entry name" value="Peptidase_S8/S53_subtilisin"/>
</dbReference>
<feature type="active site" description="Charge relay system" evidence="7">
    <location>
        <position position="239"/>
    </location>
</feature>
<dbReference type="Gene3D" id="3.40.50.200">
    <property type="entry name" value="Peptidase S8/S53 domain"/>
    <property type="match status" value="2"/>
</dbReference>
<feature type="domain" description="Peptidase S8/S53" evidence="8">
    <location>
        <begin position="41"/>
        <end position="266"/>
    </location>
</feature>
<comment type="caution">
    <text evidence="9">The sequence shown here is derived from an EMBL/GenBank/DDBJ whole genome shotgun (WGS) entry which is preliminary data.</text>
</comment>
<feature type="active site" description="Charge relay system" evidence="7">
    <location>
        <position position="84"/>
    </location>
</feature>
<sequence length="548" mass="61369">MAAWSEIDYVSSAADAWFESLATHVYPIVRNISNKQKDEDRVRIAMLDTGVDLQNEFIHSRKDRIKGMKSLYNNDNGGSDLNGHGTNTAGLLLKVAPAANIYVIQAMDGRGTSDWKHIAQGILCALQMNVDIILLPVGTRCSVDDDDRDQVYHAIQHAYQRDILIFAPASNEGANYGISYPAILKEVICIFSTDGDGNRSRFSPPPRKHRYNFATLGEAVQCLSSRYLLRDSRRQYGTSIAAAIAAGIAATILDYARQNLPMAAKDSVVRSLKTSEGMQAAFQLVSEEVNGYHYMIPWKLFNENKPKSFINEALCGILGDNANTFTLFDDEIVRDLLTVSKSTDRWFQWLDERVPQVIDDCLETPKVKIAILDTGIDLKNDFIRVNKTRIKGLESWIDDGNKSGDLFGHGTHTAGLLLRVAPTADIYVARVVANKHLDKPENIANAIRWATEKDVDIITMSFGFPKRDDDQGDEIYNAIQEAYHKSIIMFAAASNNGGNLGIAYPANLPELVRLWNRRGLAIWVKVRHSVSLERHLQRQLQQQLRLLF</sequence>
<dbReference type="InterPro" id="IPR015500">
    <property type="entry name" value="Peptidase_S8_subtilisin-rel"/>
</dbReference>
<dbReference type="PANTHER" id="PTHR43399">
    <property type="entry name" value="SUBTILISIN-RELATED"/>
    <property type="match status" value="1"/>
</dbReference>
<comment type="similarity">
    <text evidence="1 7">Belongs to the peptidase S8 family.</text>
</comment>
<dbReference type="Proteomes" id="UP000465221">
    <property type="component" value="Unassembled WGS sequence"/>
</dbReference>
<keyword evidence="5 7" id="KW-0720">Serine protease</keyword>
<dbReference type="Pfam" id="PF00082">
    <property type="entry name" value="Peptidase_S8"/>
    <property type="match status" value="2"/>
</dbReference>
<organism evidence="9 10">
    <name type="scientific">Aspergillus udagawae</name>
    <dbReference type="NCBI Taxonomy" id="91492"/>
    <lineage>
        <taxon>Eukaryota</taxon>
        <taxon>Fungi</taxon>
        <taxon>Dikarya</taxon>
        <taxon>Ascomycota</taxon>
        <taxon>Pezizomycotina</taxon>
        <taxon>Eurotiomycetes</taxon>
        <taxon>Eurotiomycetidae</taxon>
        <taxon>Eurotiales</taxon>
        <taxon>Aspergillaceae</taxon>
        <taxon>Aspergillus</taxon>
        <taxon>Aspergillus subgen. Fumigati</taxon>
    </lineage>
</organism>
<evidence type="ECO:0000256" key="6">
    <source>
        <dbReference type="ARBA" id="ARBA00023145"/>
    </source>
</evidence>
<keyword evidence="2 7" id="KW-0645">Protease</keyword>
<dbReference type="AlphaFoldDB" id="A0A8H3S092"/>
<protein>
    <submittedName>
        <fullName evidence="9">Uncharacterized protein PAC_01091</fullName>
    </submittedName>
</protein>
<evidence type="ECO:0000259" key="8">
    <source>
        <dbReference type="Pfam" id="PF00082"/>
    </source>
</evidence>
<evidence type="ECO:0000313" key="10">
    <source>
        <dbReference type="Proteomes" id="UP000465221"/>
    </source>
</evidence>
<evidence type="ECO:0000256" key="4">
    <source>
        <dbReference type="ARBA" id="ARBA00022801"/>
    </source>
</evidence>
<dbReference type="PROSITE" id="PS51892">
    <property type="entry name" value="SUBTILASE"/>
    <property type="match status" value="2"/>
</dbReference>
<gene>
    <name evidence="9" type="ORF">IFM46972_07534</name>
</gene>